<feature type="compositionally biased region" description="Polar residues" evidence="8">
    <location>
        <begin position="67"/>
        <end position="77"/>
    </location>
</feature>
<feature type="active site" description="Proton donor/acceptor" evidence="6">
    <location>
        <position position="434"/>
    </location>
</feature>
<dbReference type="Pfam" id="PF01591">
    <property type="entry name" value="6PF2K"/>
    <property type="match status" value="1"/>
</dbReference>
<dbReference type="GO" id="GO:0006000">
    <property type="term" value="P:fructose metabolic process"/>
    <property type="evidence" value="ECO:0007669"/>
    <property type="project" value="InterPro"/>
</dbReference>
<organism evidence="10">
    <name type="scientific">Phaffia rhodozyma</name>
    <name type="common">Yeast</name>
    <name type="synonym">Xanthophyllomyces dendrorhous</name>
    <dbReference type="NCBI Taxonomy" id="264483"/>
    <lineage>
        <taxon>Eukaryota</taxon>
        <taxon>Fungi</taxon>
        <taxon>Dikarya</taxon>
        <taxon>Basidiomycota</taxon>
        <taxon>Agaricomycotina</taxon>
        <taxon>Tremellomycetes</taxon>
        <taxon>Cystofilobasidiales</taxon>
        <taxon>Mrakiaceae</taxon>
        <taxon>Phaffia</taxon>
    </lineage>
</organism>
<feature type="compositionally biased region" description="Low complexity" evidence="8">
    <location>
        <begin position="52"/>
        <end position="66"/>
    </location>
</feature>
<protein>
    <recommendedName>
        <fullName evidence="2">fructose-2,6-bisphosphate 2-phosphatase</fullName>
        <ecNumber evidence="2">3.1.3.46</ecNumber>
    </recommendedName>
</protein>
<dbReference type="PRINTS" id="PR00991">
    <property type="entry name" value="6PFRUCTKNASE"/>
</dbReference>
<keyword evidence="4" id="KW-0378">Hydrolase</keyword>
<dbReference type="InterPro" id="IPR027417">
    <property type="entry name" value="P-loop_NTPase"/>
</dbReference>
<feature type="domain" description="6-phosphofructo-2-kinase" evidence="9">
    <location>
        <begin position="136"/>
        <end position="356"/>
    </location>
</feature>
<dbReference type="FunFam" id="3.40.50.300:FF:000644">
    <property type="entry name" value="GpmB, Fructose-2,6-bisphosphatase"/>
    <property type="match status" value="1"/>
</dbReference>
<feature type="binding site" evidence="7">
    <location>
        <begin position="363"/>
        <end position="370"/>
    </location>
    <ligand>
        <name>substrate</name>
    </ligand>
</feature>
<dbReference type="GO" id="GO:0005829">
    <property type="term" value="C:cytosol"/>
    <property type="evidence" value="ECO:0007669"/>
    <property type="project" value="TreeGrafter"/>
</dbReference>
<dbReference type="InterPro" id="IPR013078">
    <property type="entry name" value="His_Pase_superF_clade-1"/>
</dbReference>
<accession>A0A0F7SV45</accession>
<dbReference type="EC" id="3.1.3.46" evidence="2"/>
<dbReference type="InterPro" id="IPR029033">
    <property type="entry name" value="His_PPase_superfam"/>
</dbReference>
<dbReference type="Pfam" id="PF00300">
    <property type="entry name" value="His_Phos_1"/>
    <property type="match status" value="1"/>
</dbReference>
<dbReference type="Gene3D" id="3.40.50.300">
    <property type="entry name" value="P-loop containing nucleotide triphosphate hydrolases"/>
    <property type="match status" value="1"/>
</dbReference>
<dbReference type="PANTHER" id="PTHR10606">
    <property type="entry name" value="6-PHOSPHOFRUCTO-2-KINASE/FRUCTOSE-2,6-BISPHOSPHATASE"/>
    <property type="match status" value="1"/>
</dbReference>
<dbReference type="GO" id="GO:0006003">
    <property type="term" value="P:fructose 2,6-bisphosphate metabolic process"/>
    <property type="evidence" value="ECO:0007669"/>
    <property type="project" value="InterPro"/>
</dbReference>
<keyword evidence="5" id="KW-0067">ATP-binding</keyword>
<dbReference type="SUPFAM" id="SSF52540">
    <property type="entry name" value="P-loop containing nucleoside triphosphate hydrolases"/>
    <property type="match status" value="1"/>
</dbReference>
<feature type="active site" description="Tele-phosphohistidine intermediate" evidence="6">
    <location>
        <position position="364"/>
    </location>
</feature>
<evidence type="ECO:0000256" key="3">
    <source>
        <dbReference type="ARBA" id="ARBA00022741"/>
    </source>
</evidence>
<comment type="similarity">
    <text evidence="1">In the C-terminal section; belongs to the phosphoglycerate mutase family.</text>
</comment>
<dbReference type="GO" id="GO:0003873">
    <property type="term" value="F:6-phosphofructo-2-kinase activity"/>
    <property type="evidence" value="ECO:0007669"/>
    <property type="project" value="InterPro"/>
</dbReference>
<evidence type="ECO:0000313" key="10">
    <source>
        <dbReference type="EMBL" id="CED84624.1"/>
    </source>
</evidence>
<dbReference type="InterPro" id="IPR003094">
    <property type="entry name" value="6Pfruct_kin"/>
</dbReference>
<dbReference type="CDD" id="cd07067">
    <property type="entry name" value="HP_PGM_like"/>
    <property type="match status" value="1"/>
</dbReference>
<dbReference type="SUPFAM" id="SSF53254">
    <property type="entry name" value="Phosphoglycerate mutase-like"/>
    <property type="match status" value="1"/>
</dbReference>
<feature type="region of interest" description="Disordered" evidence="8">
    <location>
        <begin position="615"/>
        <end position="682"/>
    </location>
</feature>
<feature type="compositionally biased region" description="Polar residues" evidence="8">
    <location>
        <begin position="17"/>
        <end position="26"/>
    </location>
</feature>
<evidence type="ECO:0000256" key="2">
    <source>
        <dbReference type="ARBA" id="ARBA00013067"/>
    </source>
</evidence>
<dbReference type="PANTHER" id="PTHR10606:SF44">
    <property type="entry name" value="6-PHOSPHOFRUCTO 2-KINASE_FRUCTOSE 2,6-BISPHOSPHATASE LONG FORM"/>
    <property type="match status" value="1"/>
</dbReference>
<feature type="compositionally biased region" description="Basic and acidic residues" evidence="8">
    <location>
        <begin position="82"/>
        <end position="91"/>
    </location>
</feature>
<evidence type="ECO:0000256" key="5">
    <source>
        <dbReference type="ARBA" id="ARBA00022840"/>
    </source>
</evidence>
<feature type="compositionally biased region" description="Polar residues" evidence="8">
    <location>
        <begin position="33"/>
        <end position="42"/>
    </location>
</feature>
<evidence type="ECO:0000256" key="7">
    <source>
        <dbReference type="PIRSR" id="PIRSR613078-2"/>
    </source>
</evidence>
<keyword evidence="10" id="KW-0418">Kinase</keyword>
<evidence type="ECO:0000256" key="6">
    <source>
        <dbReference type="PIRSR" id="PIRSR613078-1"/>
    </source>
</evidence>
<dbReference type="GO" id="GO:0005524">
    <property type="term" value="F:ATP binding"/>
    <property type="evidence" value="ECO:0007669"/>
    <property type="project" value="UniProtKB-KW"/>
</dbReference>
<feature type="binding site" evidence="7">
    <location>
        <position position="414"/>
    </location>
    <ligand>
        <name>substrate</name>
    </ligand>
</feature>
<evidence type="ECO:0000256" key="1">
    <source>
        <dbReference type="ARBA" id="ARBA00008408"/>
    </source>
</evidence>
<dbReference type="FunFam" id="3.40.50.1240:FF:000005">
    <property type="entry name" value="GpmB, Fructose-2,6-bisphosphatase"/>
    <property type="match status" value="1"/>
</dbReference>
<feature type="region of interest" description="Disordered" evidence="8">
    <location>
        <begin position="547"/>
        <end position="573"/>
    </location>
</feature>
<sequence length="682" mass="75876">MPTTPGSEMPAPLRRSVTPSTQSSLRNAVAQLESLQISSDNQDNYEDTIPESTISSTGNSSTISLTDSAETSSTQGKRPTRGRRETDAEIKEQPFYGATSGLLHDLDRSTLLSRKNSRAPTRAPSVTGIGNLVSKPDYSGAKIVVAMVGLPARGKSFLSNKLKRYLQWLEYKVKVFNVGQMRRRKARDEHPEGAAHSESYFNHADPDAKAVREKLAEECLDSLIDWLKREGNVGIHDATNTTKERRAAIEKRVAREHGIHLLFLESVCEDAEVIAANIALKVSSGDPDYKDMTREAAEADFKQRIANYEKVYEPVDEPHLSYCKVVNVGRTVHINRIGGYLESRVAFYLMNLHLKPRAIFLSRHGESMYNVNGQIGGDADLSERGQKYAKALPSLILENVGDAPLTVWTSTLRRTIQTAQHLPYPKKTWKSLDELDAGVCDGMTYEEIEEKYPDDYANRDDDKFNYRYRGGESYRDVLTRLEPVIMELERQENILIIGHQAIIRSLYAYFQGYSQEELPYIPIPLHTLIKLVPKAYGCDEERYPLPIPAVDTHRPKPQGSKKGSPATTPKVGKPHLAALSGVIDQELKNGAKSVSIPSTPREYFGEEDVLEVKAKDKEGSKLKPKSMTAISRPEKSSPRIPHTASSPASKSVAGLTVNISPATPKEAEPTDNQPMLRSPECF</sequence>
<dbReference type="EMBL" id="LN483166">
    <property type="protein sequence ID" value="CED84624.1"/>
    <property type="molecule type" value="Genomic_DNA"/>
</dbReference>
<reference evidence="10" key="1">
    <citation type="submission" date="2014-08" db="EMBL/GenBank/DDBJ databases">
        <authorList>
            <person name="Sharma Rahul"/>
            <person name="Thines Marco"/>
        </authorList>
    </citation>
    <scope>NUCLEOTIDE SEQUENCE</scope>
</reference>
<keyword evidence="10" id="KW-0808">Transferase</keyword>
<dbReference type="PROSITE" id="PS00175">
    <property type="entry name" value="PG_MUTASE"/>
    <property type="match status" value="1"/>
</dbReference>
<dbReference type="AlphaFoldDB" id="A0A0F7SV45"/>
<dbReference type="SMART" id="SM00855">
    <property type="entry name" value="PGAM"/>
    <property type="match status" value="1"/>
</dbReference>
<proteinExistence type="inferred from homology"/>
<dbReference type="GO" id="GO:0004331">
    <property type="term" value="F:fructose-2,6-bisphosphate 2-phosphatase activity"/>
    <property type="evidence" value="ECO:0007669"/>
    <property type="project" value="UniProtKB-EC"/>
</dbReference>
<evidence type="ECO:0000256" key="8">
    <source>
        <dbReference type="SAM" id="MobiDB-lite"/>
    </source>
</evidence>
<dbReference type="InterPro" id="IPR013079">
    <property type="entry name" value="6Phosfructo_kin"/>
</dbReference>
<evidence type="ECO:0000256" key="4">
    <source>
        <dbReference type="ARBA" id="ARBA00022801"/>
    </source>
</evidence>
<keyword evidence="3" id="KW-0547">Nucleotide-binding</keyword>
<feature type="region of interest" description="Disordered" evidence="8">
    <location>
        <begin position="1"/>
        <end position="91"/>
    </location>
</feature>
<evidence type="ECO:0000259" key="9">
    <source>
        <dbReference type="Pfam" id="PF01591"/>
    </source>
</evidence>
<name>A0A0F7SV45_PHARH</name>
<dbReference type="InterPro" id="IPR001345">
    <property type="entry name" value="PG/BPGM_mutase_AS"/>
</dbReference>
<dbReference type="Gene3D" id="3.40.50.1240">
    <property type="entry name" value="Phosphoglycerate mutase-like"/>
    <property type="match status" value="1"/>
</dbReference>